<reference evidence="5 6" key="1">
    <citation type="submission" date="2024-03" db="EMBL/GenBank/DDBJ databases">
        <title>Draft genome sequence of Pseudonocardia nematodicida JCM 31783.</title>
        <authorList>
            <person name="Butdee W."/>
            <person name="Duangmal K."/>
        </authorList>
    </citation>
    <scope>NUCLEOTIDE SEQUENCE [LARGE SCALE GENOMIC DNA]</scope>
    <source>
        <strain evidence="5 6">JCM 31783</strain>
    </source>
</reference>
<dbReference type="InterPro" id="IPR036390">
    <property type="entry name" value="WH_DNA-bd_sf"/>
</dbReference>
<dbReference type="InterPro" id="IPR036388">
    <property type="entry name" value="WH-like_DNA-bd_sf"/>
</dbReference>
<dbReference type="SMART" id="SM00895">
    <property type="entry name" value="FCD"/>
    <property type="match status" value="1"/>
</dbReference>
<name>A0ABV1KE42_9PSEU</name>
<keyword evidence="2" id="KW-0238">DNA-binding</keyword>
<evidence type="ECO:0000313" key="6">
    <source>
        <dbReference type="Proteomes" id="UP001494902"/>
    </source>
</evidence>
<dbReference type="CDD" id="cd07377">
    <property type="entry name" value="WHTH_GntR"/>
    <property type="match status" value="1"/>
</dbReference>
<dbReference type="SMART" id="SM00345">
    <property type="entry name" value="HTH_GNTR"/>
    <property type="match status" value="1"/>
</dbReference>
<evidence type="ECO:0000256" key="2">
    <source>
        <dbReference type="ARBA" id="ARBA00023125"/>
    </source>
</evidence>
<protein>
    <submittedName>
        <fullName evidence="5">FCD domain-containing protein</fullName>
    </submittedName>
</protein>
<dbReference type="InterPro" id="IPR011711">
    <property type="entry name" value="GntR_C"/>
</dbReference>
<comment type="caution">
    <text evidence="5">The sequence shown here is derived from an EMBL/GenBank/DDBJ whole genome shotgun (WGS) entry which is preliminary data.</text>
</comment>
<keyword evidence="3" id="KW-0804">Transcription</keyword>
<dbReference type="InterPro" id="IPR000524">
    <property type="entry name" value="Tscrpt_reg_HTH_GntR"/>
</dbReference>
<dbReference type="PANTHER" id="PTHR43537">
    <property type="entry name" value="TRANSCRIPTIONAL REGULATOR, GNTR FAMILY"/>
    <property type="match status" value="1"/>
</dbReference>
<dbReference type="InterPro" id="IPR008920">
    <property type="entry name" value="TF_FadR/GntR_C"/>
</dbReference>
<gene>
    <name evidence="5" type="ORF">WIS52_19825</name>
</gene>
<evidence type="ECO:0000256" key="1">
    <source>
        <dbReference type="ARBA" id="ARBA00023015"/>
    </source>
</evidence>
<dbReference type="Pfam" id="PF07729">
    <property type="entry name" value="FCD"/>
    <property type="match status" value="1"/>
</dbReference>
<keyword evidence="6" id="KW-1185">Reference proteome</keyword>
<dbReference type="SUPFAM" id="SSF46785">
    <property type="entry name" value="Winged helix' DNA-binding domain"/>
    <property type="match status" value="1"/>
</dbReference>
<dbReference type="PROSITE" id="PS50949">
    <property type="entry name" value="HTH_GNTR"/>
    <property type="match status" value="1"/>
</dbReference>
<proteinExistence type="predicted"/>
<dbReference type="PANTHER" id="PTHR43537:SF5">
    <property type="entry name" value="UXU OPERON TRANSCRIPTIONAL REGULATOR"/>
    <property type="match status" value="1"/>
</dbReference>
<evidence type="ECO:0000256" key="3">
    <source>
        <dbReference type="ARBA" id="ARBA00023163"/>
    </source>
</evidence>
<accession>A0ABV1KE42</accession>
<feature type="domain" description="HTH gntR-type" evidence="4">
    <location>
        <begin position="8"/>
        <end position="76"/>
    </location>
</feature>
<evidence type="ECO:0000313" key="5">
    <source>
        <dbReference type="EMBL" id="MEQ3552725.1"/>
    </source>
</evidence>
<dbReference type="Proteomes" id="UP001494902">
    <property type="component" value="Unassembled WGS sequence"/>
</dbReference>
<dbReference type="SUPFAM" id="SSF48008">
    <property type="entry name" value="GntR ligand-binding domain-like"/>
    <property type="match status" value="1"/>
</dbReference>
<dbReference type="Pfam" id="PF00392">
    <property type="entry name" value="GntR"/>
    <property type="match status" value="1"/>
</dbReference>
<dbReference type="EMBL" id="JBEDNQ010000008">
    <property type="protein sequence ID" value="MEQ3552725.1"/>
    <property type="molecule type" value="Genomic_DNA"/>
</dbReference>
<dbReference type="RefSeq" id="WP_349299795.1">
    <property type="nucleotide sequence ID" value="NZ_JBEDNQ010000008.1"/>
</dbReference>
<dbReference type="Gene3D" id="1.10.10.10">
    <property type="entry name" value="Winged helix-like DNA-binding domain superfamily/Winged helix DNA-binding domain"/>
    <property type="match status" value="1"/>
</dbReference>
<sequence length="242" mass="26011">MSRAIRRNSLTEQATDALLDYIAERQLGEGDSLPPTGELAATFEVSVPVIREAIAALSGIGLLRRQQGRESVVAAPGATHLSRLLTLRVAHAAVEDDAIQQYREVVEVGSARLAASNRSEESLRELDDALADLRAVADDESLHAADIAFHAALARASGNDLFVLTIDALQPLLHRLRRRVWSGWVNSGGDLTSIVEAHATILERVRERDADGAARAMTDHLAQARLGLDVLSGHVGDSPARD</sequence>
<organism evidence="5 6">
    <name type="scientific">Pseudonocardia nematodicida</name>
    <dbReference type="NCBI Taxonomy" id="1206997"/>
    <lineage>
        <taxon>Bacteria</taxon>
        <taxon>Bacillati</taxon>
        <taxon>Actinomycetota</taxon>
        <taxon>Actinomycetes</taxon>
        <taxon>Pseudonocardiales</taxon>
        <taxon>Pseudonocardiaceae</taxon>
        <taxon>Pseudonocardia</taxon>
    </lineage>
</organism>
<evidence type="ECO:0000259" key="4">
    <source>
        <dbReference type="PROSITE" id="PS50949"/>
    </source>
</evidence>
<keyword evidence="1" id="KW-0805">Transcription regulation</keyword>
<dbReference type="Gene3D" id="1.20.120.530">
    <property type="entry name" value="GntR ligand-binding domain-like"/>
    <property type="match status" value="1"/>
</dbReference>